<evidence type="ECO:0000256" key="1">
    <source>
        <dbReference type="PROSITE-ProRule" id="PRU00047"/>
    </source>
</evidence>
<proteinExistence type="predicted"/>
<dbReference type="GO" id="GO:0003676">
    <property type="term" value="F:nucleic acid binding"/>
    <property type="evidence" value="ECO:0007669"/>
    <property type="project" value="InterPro"/>
</dbReference>
<comment type="caution">
    <text evidence="4">The sequence shown here is derived from an EMBL/GenBank/DDBJ whole genome shotgun (WGS) entry which is preliminary data.</text>
</comment>
<keyword evidence="1" id="KW-0479">Metal-binding</keyword>
<dbReference type="Pfam" id="PF00098">
    <property type="entry name" value="zf-CCHC"/>
    <property type="match status" value="1"/>
</dbReference>
<dbReference type="PROSITE" id="PS50158">
    <property type="entry name" value="ZF_CCHC"/>
    <property type="match status" value="1"/>
</dbReference>
<evidence type="ECO:0000259" key="3">
    <source>
        <dbReference type="PROSITE" id="PS50158"/>
    </source>
</evidence>
<feature type="region of interest" description="Disordered" evidence="2">
    <location>
        <begin position="85"/>
        <end position="123"/>
    </location>
</feature>
<sequence length="187" mass="21331">MARFYNYKIAKSQSLVQAYVEIEDLARSLEAMGIPMGELSIVTKIVESLPEEKYQSFKDAWDSVDHQAQTMSNLLARLKKLELSRPNAPAEEDQQITKAFQSRSNYRQPEKSDGSSKTTKINALKKKTKCHNCGKLGHWKRECRSKKKDSNPNKEDSRDDTPRAFMGKQEEHTGTKEKWTSDSGATQ</sequence>
<gene>
    <name evidence="4" type="ORF">AFUS01_LOCUS34591</name>
</gene>
<dbReference type="OrthoDB" id="413361at2759"/>
<feature type="region of interest" description="Disordered" evidence="2">
    <location>
        <begin position="141"/>
        <end position="187"/>
    </location>
</feature>
<name>A0A8J2L132_9HEXA</name>
<keyword evidence="1" id="KW-0863">Zinc-finger</keyword>
<dbReference type="AlphaFoldDB" id="A0A8J2L132"/>
<dbReference type="InterPro" id="IPR001878">
    <property type="entry name" value="Znf_CCHC"/>
</dbReference>
<dbReference type="Pfam" id="PF14223">
    <property type="entry name" value="Retrotran_gag_2"/>
    <property type="match status" value="1"/>
</dbReference>
<keyword evidence="5" id="KW-1185">Reference proteome</keyword>
<dbReference type="Proteomes" id="UP000708208">
    <property type="component" value="Unassembled WGS sequence"/>
</dbReference>
<dbReference type="EMBL" id="CAJVCH010532820">
    <property type="protein sequence ID" value="CAG7824436.1"/>
    <property type="molecule type" value="Genomic_DNA"/>
</dbReference>
<dbReference type="GO" id="GO:0008270">
    <property type="term" value="F:zinc ion binding"/>
    <property type="evidence" value="ECO:0007669"/>
    <property type="project" value="UniProtKB-KW"/>
</dbReference>
<evidence type="ECO:0000313" key="5">
    <source>
        <dbReference type="Proteomes" id="UP000708208"/>
    </source>
</evidence>
<keyword evidence="1" id="KW-0862">Zinc</keyword>
<organism evidence="4 5">
    <name type="scientific">Allacma fusca</name>
    <dbReference type="NCBI Taxonomy" id="39272"/>
    <lineage>
        <taxon>Eukaryota</taxon>
        <taxon>Metazoa</taxon>
        <taxon>Ecdysozoa</taxon>
        <taxon>Arthropoda</taxon>
        <taxon>Hexapoda</taxon>
        <taxon>Collembola</taxon>
        <taxon>Symphypleona</taxon>
        <taxon>Sminthuridae</taxon>
        <taxon>Allacma</taxon>
    </lineage>
</organism>
<accession>A0A8J2L132</accession>
<evidence type="ECO:0000256" key="2">
    <source>
        <dbReference type="SAM" id="MobiDB-lite"/>
    </source>
</evidence>
<protein>
    <recommendedName>
        <fullName evidence="3">CCHC-type domain-containing protein</fullName>
    </recommendedName>
</protein>
<feature type="compositionally biased region" description="Polar residues" evidence="2">
    <location>
        <begin position="96"/>
        <end position="107"/>
    </location>
</feature>
<dbReference type="SMART" id="SM00343">
    <property type="entry name" value="ZnF_C2HC"/>
    <property type="match status" value="1"/>
</dbReference>
<reference evidence="4" key="1">
    <citation type="submission" date="2021-06" db="EMBL/GenBank/DDBJ databases">
        <authorList>
            <person name="Hodson N. C."/>
            <person name="Mongue J. A."/>
            <person name="Jaron S. K."/>
        </authorList>
    </citation>
    <scope>NUCLEOTIDE SEQUENCE</scope>
</reference>
<evidence type="ECO:0000313" key="4">
    <source>
        <dbReference type="EMBL" id="CAG7824436.1"/>
    </source>
</evidence>
<feature type="compositionally biased region" description="Basic and acidic residues" evidence="2">
    <location>
        <begin position="148"/>
        <end position="180"/>
    </location>
</feature>
<feature type="domain" description="CCHC-type" evidence="3">
    <location>
        <begin position="129"/>
        <end position="145"/>
    </location>
</feature>
<feature type="non-terminal residue" evidence="4">
    <location>
        <position position="187"/>
    </location>
</feature>